<evidence type="ECO:0000313" key="3">
    <source>
        <dbReference type="Proteomes" id="UP000837857"/>
    </source>
</evidence>
<dbReference type="EMBL" id="OW152832">
    <property type="protein sequence ID" value="CAH2052037.1"/>
    <property type="molecule type" value="Genomic_DNA"/>
</dbReference>
<keyword evidence="3" id="KW-1185">Reference proteome</keyword>
<gene>
    <name evidence="2" type="ORF">IPOD504_LOCUS8048</name>
</gene>
<feature type="chain" id="PRO_5047434967" evidence="1">
    <location>
        <begin position="27"/>
        <end position="217"/>
    </location>
</feature>
<keyword evidence="1" id="KW-0732">Signal</keyword>
<evidence type="ECO:0000256" key="1">
    <source>
        <dbReference type="SAM" id="SignalP"/>
    </source>
</evidence>
<feature type="non-terminal residue" evidence="2">
    <location>
        <position position="217"/>
    </location>
</feature>
<accession>A0ABN8IHX6</accession>
<reference evidence="2" key="1">
    <citation type="submission" date="2022-03" db="EMBL/GenBank/DDBJ databases">
        <authorList>
            <person name="Martin H S."/>
        </authorList>
    </citation>
    <scope>NUCLEOTIDE SEQUENCE</scope>
</reference>
<name>A0ABN8IHX6_9NEOP</name>
<evidence type="ECO:0000313" key="2">
    <source>
        <dbReference type="EMBL" id="CAH2052037.1"/>
    </source>
</evidence>
<organism evidence="2 3">
    <name type="scientific">Iphiclides podalirius</name>
    <name type="common">scarce swallowtail</name>
    <dbReference type="NCBI Taxonomy" id="110791"/>
    <lineage>
        <taxon>Eukaryota</taxon>
        <taxon>Metazoa</taxon>
        <taxon>Ecdysozoa</taxon>
        <taxon>Arthropoda</taxon>
        <taxon>Hexapoda</taxon>
        <taxon>Insecta</taxon>
        <taxon>Pterygota</taxon>
        <taxon>Neoptera</taxon>
        <taxon>Endopterygota</taxon>
        <taxon>Lepidoptera</taxon>
        <taxon>Glossata</taxon>
        <taxon>Ditrysia</taxon>
        <taxon>Papilionoidea</taxon>
        <taxon>Papilionidae</taxon>
        <taxon>Papilioninae</taxon>
        <taxon>Iphiclides</taxon>
    </lineage>
</organism>
<proteinExistence type="predicted"/>
<feature type="signal peptide" evidence="1">
    <location>
        <begin position="1"/>
        <end position="26"/>
    </location>
</feature>
<sequence length="217" mass="24705">MEVDRLARVILMSAAVIIAVGKTVSCQKYNTESADMCRMFAKNPYFDPELVVGKPWRIYYTWNVKLGSKCLDVIYRNATKEIIQRFWSEMNEYLEYQPNWNAAALLLTLRSPQHEILLFANQGPAGSFIGLPNVIRDGNPLPKMVFLTKFHMKLIRNGKYLVMMDCKMGAATLSSRVRKSPPSMVDLASLSVELRLGEGHHACMTEMAKNDNDRFFA</sequence>
<dbReference type="Proteomes" id="UP000837857">
    <property type="component" value="Chromosome 20"/>
</dbReference>
<protein>
    <submittedName>
        <fullName evidence="2">Uncharacterized protein</fullName>
    </submittedName>
</protein>